<keyword evidence="3" id="KW-1185">Reference proteome</keyword>
<gene>
    <name evidence="2" type="ORF">KK060_13460</name>
</gene>
<dbReference type="PROSITE" id="PS51257">
    <property type="entry name" value="PROKAR_LIPOPROTEIN"/>
    <property type="match status" value="1"/>
</dbReference>
<evidence type="ECO:0008006" key="4">
    <source>
        <dbReference type="Google" id="ProtNLM"/>
    </source>
</evidence>
<evidence type="ECO:0000256" key="1">
    <source>
        <dbReference type="SAM" id="SignalP"/>
    </source>
</evidence>
<name>A0ABS5VWB7_9BACT</name>
<feature type="signal peptide" evidence="1">
    <location>
        <begin position="1"/>
        <end position="19"/>
    </location>
</feature>
<organism evidence="2 3">
    <name type="scientific">Chryseosolibacter indicus</name>
    <dbReference type="NCBI Taxonomy" id="2782351"/>
    <lineage>
        <taxon>Bacteria</taxon>
        <taxon>Pseudomonadati</taxon>
        <taxon>Bacteroidota</taxon>
        <taxon>Cytophagia</taxon>
        <taxon>Cytophagales</taxon>
        <taxon>Chryseotaleaceae</taxon>
        <taxon>Chryseosolibacter</taxon>
    </lineage>
</organism>
<comment type="caution">
    <text evidence="2">The sequence shown here is derived from an EMBL/GenBank/DDBJ whole genome shotgun (WGS) entry which is preliminary data.</text>
</comment>
<dbReference type="Proteomes" id="UP000772618">
    <property type="component" value="Unassembled WGS sequence"/>
</dbReference>
<evidence type="ECO:0000313" key="2">
    <source>
        <dbReference type="EMBL" id="MBT1704296.1"/>
    </source>
</evidence>
<accession>A0ABS5VWB7</accession>
<evidence type="ECO:0000313" key="3">
    <source>
        <dbReference type="Proteomes" id="UP000772618"/>
    </source>
</evidence>
<sequence length="162" mass="19222">MLRRIKNPLILLLIFISCAPPKYQVVNDSTYYDTNDARNPRKTVLLSIKQFTDSEDLINLIKKRDWLTIEKRLREQNRPALFIKSIRHLIEKKYAESYKLLNALPEDAYACQVLLLKIDCLYELKSDTTSFRNQYQKVYDCTPDPKVKSIVKDHYRFVKYGL</sequence>
<feature type="chain" id="PRO_5047016136" description="Lipoprotein" evidence="1">
    <location>
        <begin position="20"/>
        <end position="162"/>
    </location>
</feature>
<dbReference type="EMBL" id="JAHESD010000029">
    <property type="protein sequence ID" value="MBT1704296.1"/>
    <property type="molecule type" value="Genomic_DNA"/>
</dbReference>
<keyword evidence="1" id="KW-0732">Signal</keyword>
<reference evidence="2 3" key="1">
    <citation type="submission" date="2021-05" db="EMBL/GenBank/DDBJ databases">
        <title>A Polyphasic approach of four new species of the genus Ohtaekwangia: Ohtaekwangia histidinii sp. nov., Ohtaekwangia cretensis sp. nov., Ohtaekwangia indiensis sp. nov., Ohtaekwangia reichenbachii sp. nov. from diverse environment.</title>
        <authorList>
            <person name="Octaviana S."/>
        </authorList>
    </citation>
    <scope>NUCLEOTIDE SEQUENCE [LARGE SCALE GENOMIC DNA]</scope>
    <source>
        <strain evidence="2 3">PWU20</strain>
    </source>
</reference>
<dbReference type="RefSeq" id="WP_254154255.1">
    <property type="nucleotide sequence ID" value="NZ_JAHESD010000029.1"/>
</dbReference>
<proteinExistence type="predicted"/>
<protein>
    <recommendedName>
        <fullName evidence="4">Lipoprotein</fullName>
    </recommendedName>
</protein>